<gene>
    <name evidence="2" type="ORF">Ga0074812_117109</name>
</gene>
<keyword evidence="3" id="KW-1185">Reference proteome</keyword>
<dbReference type="AlphaFoldDB" id="A0A0S4QTN5"/>
<dbReference type="EMBL" id="FAOZ01000017">
    <property type="protein sequence ID" value="CUU58200.1"/>
    <property type="molecule type" value="Genomic_DNA"/>
</dbReference>
<evidence type="ECO:0000259" key="1">
    <source>
        <dbReference type="Pfam" id="PF18896"/>
    </source>
</evidence>
<proteinExistence type="predicted"/>
<dbReference type="Pfam" id="PF18896">
    <property type="entry name" value="SLT_3"/>
    <property type="match status" value="1"/>
</dbReference>
<organism evidence="2 3">
    <name type="scientific">Parafrankia irregularis</name>
    <dbReference type="NCBI Taxonomy" id="795642"/>
    <lineage>
        <taxon>Bacteria</taxon>
        <taxon>Bacillati</taxon>
        <taxon>Actinomycetota</taxon>
        <taxon>Actinomycetes</taxon>
        <taxon>Frankiales</taxon>
        <taxon>Frankiaceae</taxon>
        <taxon>Parafrankia</taxon>
    </lineage>
</organism>
<protein>
    <submittedName>
        <fullName evidence="2">Transglycosylase SLT domain-containing protein</fullName>
    </submittedName>
</protein>
<sequence length="147" mass="15035">MSIRRTVKSSLRNRLAAVTMVGAVTTGVGIMAASPASAASDSSIALAAKSAGLSGCRGVPTSTWVAIALAESGGNPSARLATSIEDSRGLWQINTWAHPWTKGINLYDTHANAAAAKKVCSSQGPTAWSTYTNGAYLKYLGRGHAAG</sequence>
<dbReference type="SUPFAM" id="SSF53955">
    <property type="entry name" value="Lysozyme-like"/>
    <property type="match status" value="1"/>
</dbReference>
<dbReference type="Proteomes" id="UP000198802">
    <property type="component" value="Unassembled WGS sequence"/>
</dbReference>
<feature type="domain" description="Transglycosylase SLT" evidence="1">
    <location>
        <begin position="51"/>
        <end position="130"/>
    </location>
</feature>
<reference evidence="3" key="1">
    <citation type="submission" date="2015-11" db="EMBL/GenBank/DDBJ databases">
        <authorList>
            <person name="Varghese N."/>
        </authorList>
    </citation>
    <scope>NUCLEOTIDE SEQUENCE [LARGE SCALE GENOMIC DNA]</scope>
    <source>
        <strain evidence="3">DSM 45899</strain>
    </source>
</reference>
<dbReference type="Gene3D" id="1.10.530.10">
    <property type="match status" value="1"/>
</dbReference>
<dbReference type="InterPro" id="IPR023346">
    <property type="entry name" value="Lysozyme-like_dom_sf"/>
</dbReference>
<name>A0A0S4QTN5_9ACTN</name>
<accession>A0A0S4QTN5</accession>
<evidence type="ECO:0000313" key="2">
    <source>
        <dbReference type="EMBL" id="CUU58200.1"/>
    </source>
</evidence>
<evidence type="ECO:0000313" key="3">
    <source>
        <dbReference type="Proteomes" id="UP000198802"/>
    </source>
</evidence>
<dbReference type="InterPro" id="IPR043992">
    <property type="entry name" value="SLT_3"/>
</dbReference>
<dbReference type="RefSeq" id="WP_091280920.1">
    <property type="nucleotide sequence ID" value="NZ_FAOZ01000017.1"/>
</dbReference>